<accession>A0A2V1HR86</accession>
<sequence>MDLILFILIFLMVALAATGVTLAVGAARRRRLTPRDDTLRAGSASEDDPDAAARRAEGRNVWMRPGGGGL</sequence>
<gene>
    <name evidence="2" type="ORF">DDQ50_10480</name>
</gene>
<dbReference type="Proteomes" id="UP000244893">
    <property type="component" value="Unassembled WGS sequence"/>
</dbReference>
<evidence type="ECO:0000256" key="1">
    <source>
        <dbReference type="SAM" id="MobiDB-lite"/>
    </source>
</evidence>
<reference evidence="2 3" key="1">
    <citation type="submission" date="2018-05" db="EMBL/GenBank/DDBJ databases">
        <title>Amnibacterium sp. M8JJ-5, whole genome shotgun sequence.</title>
        <authorList>
            <person name="Tuo L."/>
        </authorList>
    </citation>
    <scope>NUCLEOTIDE SEQUENCE [LARGE SCALE GENOMIC DNA]</scope>
    <source>
        <strain evidence="2 3">M8JJ-5</strain>
    </source>
</reference>
<proteinExistence type="predicted"/>
<evidence type="ECO:0000313" key="3">
    <source>
        <dbReference type="Proteomes" id="UP000244893"/>
    </source>
</evidence>
<evidence type="ECO:0000313" key="2">
    <source>
        <dbReference type="EMBL" id="PVZ94162.1"/>
    </source>
</evidence>
<keyword evidence="3" id="KW-1185">Reference proteome</keyword>
<dbReference type="AlphaFoldDB" id="A0A2V1HR86"/>
<dbReference type="EMBL" id="QEOP01000002">
    <property type="protein sequence ID" value="PVZ94162.1"/>
    <property type="molecule type" value="Genomic_DNA"/>
</dbReference>
<feature type="region of interest" description="Disordered" evidence="1">
    <location>
        <begin position="35"/>
        <end position="70"/>
    </location>
</feature>
<protein>
    <submittedName>
        <fullName evidence="2">Uncharacterized protein</fullName>
    </submittedName>
</protein>
<comment type="caution">
    <text evidence="2">The sequence shown here is derived from an EMBL/GenBank/DDBJ whole genome shotgun (WGS) entry which is preliminary data.</text>
</comment>
<organism evidence="2 3">
    <name type="scientific">Amnibacterium flavum</name>
    <dbReference type="NCBI Taxonomy" id="2173173"/>
    <lineage>
        <taxon>Bacteria</taxon>
        <taxon>Bacillati</taxon>
        <taxon>Actinomycetota</taxon>
        <taxon>Actinomycetes</taxon>
        <taxon>Micrococcales</taxon>
        <taxon>Microbacteriaceae</taxon>
        <taxon>Amnibacterium</taxon>
    </lineage>
</organism>
<dbReference type="RefSeq" id="WP_116756676.1">
    <property type="nucleotide sequence ID" value="NZ_JBHUEX010000001.1"/>
</dbReference>
<name>A0A2V1HR86_9MICO</name>